<dbReference type="InterPro" id="IPR011013">
    <property type="entry name" value="Gal_mutarotase_sf_dom"/>
</dbReference>
<evidence type="ECO:0000259" key="6">
    <source>
        <dbReference type="Pfam" id="PF03632"/>
    </source>
</evidence>
<dbReference type="Gene3D" id="2.70.98.40">
    <property type="entry name" value="Glycoside hydrolase, family 65, N-terminal domain"/>
    <property type="match status" value="1"/>
</dbReference>
<dbReference type="Gene3D" id="1.50.10.10">
    <property type="match status" value="1"/>
</dbReference>
<evidence type="ECO:0000259" key="7">
    <source>
        <dbReference type="Pfam" id="PF03636"/>
    </source>
</evidence>
<feature type="domain" description="Glycoside hydrolase family 65 central catalytic" evidence="6">
    <location>
        <begin position="321"/>
        <end position="668"/>
    </location>
</feature>
<dbReference type="EMBL" id="SDOZ01000002">
    <property type="protein sequence ID" value="RXZ61041.1"/>
    <property type="molecule type" value="Genomic_DNA"/>
</dbReference>
<evidence type="ECO:0000256" key="4">
    <source>
        <dbReference type="PIRSR" id="PIRSR036289-50"/>
    </source>
</evidence>
<evidence type="ECO:0000313" key="8">
    <source>
        <dbReference type="EMBL" id="RXZ61041.1"/>
    </source>
</evidence>
<dbReference type="GO" id="GO:0004553">
    <property type="term" value="F:hydrolase activity, hydrolyzing O-glycosyl compounds"/>
    <property type="evidence" value="ECO:0007669"/>
    <property type="project" value="TreeGrafter"/>
</dbReference>
<dbReference type="PIRSF" id="PIRSF036289">
    <property type="entry name" value="Glycosyl_hydrolase_malt_phosph"/>
    <property type="match status" value="1"/>
</dbReference>
<dbReference type="Gene3D" id="2.60.420.10">
    <property type="entry name" value="Maltose phosphorylase, domain 3"/>
    <property type="match status" value="1"/>
</dbReference>
<dbReference type="InterPro" id="IPR008928">
    <property type="entry name" value="6-hairpin_glycosidase_sf"/>
</dbReference>
<dbReference type="InterPro" id="IPR005196">
    <property type="entry name" value="Glyco_hydro_65_N"/>
</dbReference>
<accession>A0A4Q2KCP0</accession>
<dbReference type="InterPro" id="IPR037018">
    <property type="entry name" value="GH65_N"/>
</dbReference>
<feature type="domain" description="Glycoside hydrolase family 65 N-terminal" evidence="7">
    <location>
        <begin position="9"/>
        <end position="263"/>
    </location>
</feature>
<name>A0A4Q2KCP0_9FIRM</name>
<feature type="binding site" evidence="5">
    <location>
        <begin position="352"/>
        <end position="353"/>
    </location>
    <ligand>
        <name>substrate</name>
    </ligand>
</feature>
<reference evidence="8 9" key="1">
    <citation type="journal article" date="2019" name="Gut">
        <title>Antibiotics-induced monodominance of a novel gut bacterial order.</title>
        <authorList>
            <person name="Hildebrand F."/>
            <person name="Moitinho-Silva L."/>
            <person name="Blasche S."/>
            <person name="Jahn M.T."/>
            <person name="Gossmann T.I."/>
            <person name="Heuerta-Cepas J."/>
            <person name="Hercog R."/>
            <person name="Luetge M."/>
            <person name="Bahram M."/>
            <person name="Pryszlak A."/>
            <person name="Alves R.J."/>
            <person name="Waszak S.M."/>
            <person name="Zhu A."/>
            <person name="Ye L."/>
            <person name="Costea P.I."/>
            <person name="Aalvink S."/>
            <person name="Belzer C."/>
            <person name="Forslund S.K."/>
            <person name="Sunagawa S."/>
            <person name="Hentschel U."/>
            <person name="Merten C."/>
            <person name="Patil K.R."/>
            <person name="Benes V."/>
            <person name="Bork P."/>
        </authorList>
    </citation>
    <scope>NUCLEOTIDE SEQUENCE [LARGE SCALE GENOMIC DNA]</scope>
    <source>
        <strain evidence="8 9">HDS1380</strain>
    </source>
</reference>
<dbReference type="PANTHER" id="PTHR11051:SF8">
    <property type="entry name" value="PROTEIN-GLUCOSYLGALACTOSYLHYDROXYLYSINE GLUCOSIDASE"/>
    <property type="match status" value="1"/>
</dbReference>
<evidence type="ECO:0000256" key="3">
    <source>
        <dbReference type="ARBA" id="ARBA00022679"/>
    </source>
</evidence>
<dbReference type="Pfam" id="PF03632">
    <property type="entry name" value="Glyco_hydro_65m"/>
    <property type="match status" value="1"/>
</dbReference>
<dbReference type="GO" id="GO:0016757">
    <property type="term" value="F:glycosyltransferase activity"/>
    <property type="evidence" value="ECO:0007669"/>
    <property type="project" value="UniProtKB-KW"/>
</dbReference>
<evidence type="ECO:0000256" key="5">
    <source>
        <dbReference type="PIRSR" id="PIRSR036289-51"/>
    </source>
</evidence>
<dbReference type="Pfam" id="PF03636">
    <property type="entry name" value="Glyco_hydro_65N"/>
    <property type="match status" value="1"/>
</dbReference>
<dbReference type="SUPFAM" id="SSF74650">
    <property type="entry name" value="Galactose mutarotase-like"/>
    <property type="match status" value="1"/>
</dbReference>
<dbReference type="GO" id="GO:0005975">
    <property type="term" value="P:carbohydrate metabolic process"/>
    <property type="evidence" value="ECO:0007669"/>
    <property type="project" value="InterPro"/>
</dbReference>
<gene>
    <name evidence="8" type="ORF">ESZ91_01255</name>
</gene>
<organism evidence="8 9">
    <name type="scientific">Candidatus Borkfalkia ceftriaxoniphila</name>
    <dbReference type="NCBI Taxonomy" id="2508949"/>
    <lineage>
        <taxon>Bacteria</taxon>
        <taxon>Bacillati</taxon>
        <taxon>Bacillota</taxon>
        <taxon>Clostridia</taxon>
        <taxon>Christensenellales</taxon>
        <taxon>Christensenellaceae</taxon>
        <taxon>Candidatus Borkfalkia</taxon>
    </lineage>
</organism>
<dbReference type="SUPFAM" id="SSF48208">
    <property type="entry name" value="Six-hairpin glycosidases"/>
    <property type="match status" value="1"/>
</dbReference>
<dbReference type="InterPro" id="IPR012341">
    <property type="entry name" value="6hp_glycosidase-like_sf"/>
</dbReference>
<dbReference type="OrthoDB" id="9758855at2"/>
<dbReference type="InterPro" id="IPR017045">
    <property type="entry name" value="Malt_Pase/Glycosyl_Hdrlase"/>
</dbReference>
<comment type="similarity">
    <text evidence="1">Belongs to the glycosyl hydrolase 65 family.</text>
</comment>
<dbReference type="Proteomes" id="UP000291269">
    <property type="component" value="Unassembled WGS sequence"/>
</dbReference>
<feature type="active site" description="Proton donor" evidence="4">
    <location>
        <position position="480"/>
    </location>
</feature>
<keyword evidence="2" id="KW-0328">Glycosyltransferase</keyword>
<dbReference type="RefSeq" id="WP_129223320.1">
    <property type="nucleotide sequence ID" value="NZ_SDOZ01000002.1"/>
</dbReference>
<keyword evidence="8" id="KW-0378">Hydrolase</keyword>
<keyword evidence="9" id="KW-1185">Reference proteome</keyword>
<protein>
    <submittedName>
        <fullName evidence="8">Glycoside hydrolase family 65 protein</fullName>
    </submittedName>
</protein>
<dbReference type="GO" id="GO:0030246">
    <property type="term" value="F:carbohydrate binding"/>
    <property type="evidence" value="ECO:0007669"/>
    <property type="project" value="InterPro"/>
</dbReference>
<evidence type="ECO:0000256" key="2">
    <source>
        <dbReference type="ARBA" id="ARBA00022676"/>
    </source>
</evidence>
<comment type="caution">
    <text evidence="8">The sequence shown here is derived from an EMBL/GenBank/DDBJ whole genome shotgun (WGS) entry which is preliminary data.</text>
</comment>
<dbReference type="PANTHER" id="PTHR11051">
    <property type="entry name" value="GLYCOSYL HYDROLASE-RELATED"/>
    <property type="match status" value="1"/>
</dbReference>
<dbReference type="AlphaFoldDB" id="A0A4Q2KCP0"/>
<evidence type="ECO:0000256" key="1">
    <source>
        <dbReference type="ARBA" id="ARBA00006768"/>
    </source>
</evidence>
<proteinExistence type="inferred from homology"/>
<evidence type="ECO:0000313" key="9">
    <source>
        <dbReference type="Proteomes" id="UP000291269"/>
    </source>
</evidence>
<sequence>MRDMRYVLTEEKYDMAKERHHATLFATGNGYMGVRGSFEEYSTLGVQGLYVRGILDEITEICTPVPDDYYMKKYYFNEERLKDFEKTECGVNLADILTVRIAIGGELFQMHEGTVLSYRRELDFRTGTLVRRVRWKNASGDITDLRFERFASYADEHFYCQKVTVTPVNHGKQIEISSGMDLRAKTNGQRVTKILSQSVRGQSIRAEIESGNRYAFACAFAVENTLTGNYTAEKADEQGILCVKYSGSGKCVLEKITCVVTSRDTCQPLGAWIERRLRETPGTYDAKYKVHLSAYRPAFERGNAEIEGDDEMARAAAFSCWQTLISACKADSVHGVGAKGLTGEQYHQYVWWDSEIYQMPYFIYTAPQIARHLLEYRYKTLAQARKNAENAGFRGARYAFCSGVTGEECVWSFCNHPFMQDHISADVAFSVLNYDAATGDRDFMEKYGYEILFACLEYWLSRVVKTERGFEILRVTGTDEHHPFVNNDAYTNYMVRYIADRGCRILRERADSFDFGKIGAGGDLARKLEKLSDEIYLPVDENGMIPQFDGYFGLLRDSETTKYVQGSQMKHKGYHQSQFIKQPDVVMLYTYNNVDMDEKYYARNFDYYEKMCECSSSLSYAPHAIASIDNDRLLSFYEYLKKTAEIDLKNLHGGSEDGIHSGCAAGVWYSVFRGIFGCVCGEDGIRLCPKRLPWWKSVRLRFFYKSGLIKMEICGNIISISKLSGPPAQISIYGKEYLLKKGKLQVEIR</sequence>
<feature type="binding site" evidence="5">
    <location>
        <begin position="581"/>
        <end position="582"/>
    </location>
    <ligand>
        <name>substrate</name>
    </ligand>
</feature>
<dbReference type="InterPro" id="IPR005195">
    <property type="entry name" value="Glyco_hydro_65_M"/>
</dbReference>
<keyword evidence="3" id="KW-0808">Transferase</keyword>